<evidence type="ECO:0000313" key="2">
    <source>
        <dbReference type="Proteomes" id="UP001174909"/>
    </source>
</evidence>
<name>A0AA35W5V0_GEOBA</name>
<evidence type="ECO:0000313" key="1">
    <source>
        <dbReference type="EMBL" id="CAI8005018.1"/>
    </source>
</evidence>
<accession>A0AA35W5V0</accession>
<protein>
    <submittedName>
        <fullName evidence="1">Uncharacterized protein</fullName>
    </submittedName>
</protein>
<proteinExistence type="predicted"/>
<feature type="non-terminal residue" evidence="1">
    <location>
        <position position="1"/>
    </location>
</feature>
<dbReference type="AlphaFoldDB" id="A0AA35W5V0"/>
<dbReference type="EMBL" id="CASHTH010000575">
    <property type="protein sequence ID" value="CAI8005018.1"/>
    <property type="molecule type" value="Genomic_DNA"/>
</dbReference>
<reference evidence="1" key="1">
    <citation type="submission" date="2023-03" db="EMBL/GenBank/DDBJ databases">
        <authorList>
            <person name="Steffen K."/>
            <person name="Cardenas P."/>
        </authorList>
    </citation>
    <scope>NUCLEOTIDE SEQUENCE</scope>
</reference>
<dbReference type="Proteomes" id="UP001174909">
    <property type="component" value="Unassembled WGS sequence"/>
</dbReference>
<gene>
    <name evidence="1" type="ORF">GBAR_LOCUS4053</name>
</gene>
<sequence>HTHRPRGCASCAHARILEHAERVRGGMGLDFRIDRPTYACVCVCVSLVPASVLVLQ</sequence>
<organism evidence="1 2">
    <name type="scientific">Geodia barretti</name>
    <name type="common">Barrett's horny sponge</name>
    <dbReference type="NCBI Taxonomy" id="519541"/>
    <lineage>
        <taxon>Eukaryota</taxon>
        <taxon>Metazoa</taxon>
        <taxon>Porifera</taxon>
        <taxon>Demospongiae</taxon>
        <taxon>Heteroscleromorpha</taxon>
        <taxon>Tetractinellida</taxon>
        <taxon>Astrophorina</taxon>
        <taxon>Geodiidae</taxon>
        <taxon>Geodia</taxon>
    </lineage>
</organism>
<comment type="caution">
    <text evidence="1">The sequence shown here is derived from an EMBL/GenBank/DDBJ whole genome shotgun (WGS) entry which is preliminary data.</text>
</comment>
<keyword evidence="2" id="KW-1185">Reference proteome</keyword>